<dbReference type="EMBL" id="JAFREL020000006">
    <property type="protein sequence ID" value="MEO1772963.1"/>
    <property type="molecule type" value="Genomic_DNA"/>
</dbReference>
<organism evidence="1 3">
    <name type="scientific">Candidatus Enterococcus ferrettii</name>
    <dbReference type="NCBI Taxonomy" id="2815324"/>
    <lineage>
        <taxon>Bacteria</taxon>
        <taxon>Bacillati</taxon>
        <taxon>Bacillota</taxon>
        <taxon>Bacilli</taxon>
        <taxon>Lactobacillales</taxon>
        <taxon>Enterococcaceae</taxon>
        <taxon>Enterococcus</taxon>
    </lineage>
</organism>
<reference evidence="1 3" key="2">
    <citation type="submission" date="2024-02" db="EMBL/GenBank/DDBJ databases">
        <title>The Genome Sequence of Enterococcus sp. DIV0159.</title>
        <authorList>
            <person name="Earl A."/>
            <person name="Manson A."/>
            <person name="Gilmore M."/>
            <person name="Sanders J."/>
            <person name="Shea T."/>
            <person name="Howe W."/>
            <person name="Livny J."/>
            <person name="Cuomo C."/>
            <person name="Neafsey D."/>
            <person name="Birren B."/>
        </authorList>
    </citation>
    <scope>NUCLEOTIDE SEQUENCE [LARGE SCALE GENOMIC DNA]</scope>
    <source>
        <strain evidence="1 3">665A</strain>
    </source>
</reference>
<evidence type="ECO:0000313" key="1">
    <source>
        <dbReference type="EMBL" id="MEO1772519.1"/>
    </source>
</evidence>
<dbReference type="RefSeq" id="WP_347298948.1">
    <property type="nucleotide sequence ID" value="NZ_JAFREL020000004.1"/>
</dbReference>
<reference evidence="1 3" key="1">
    <citation type="submission" date="2021-03" db="EMBL/GenBank/DDBJ databases">
        <authorList>
            <person name="Gilmore M.S."/>
            <person name="Schwartzman J."/>
            <person name="Van Tyne D."/>
            <person name="Martin M."/>
            <person name="Earl A.M."/>
            <person name="Manson A.L."/>
            <person name="Straub T."/>
            <person name="Salamzade R."/>
            <person name="Saavedra J."/>
            <person name="Lebreton F."/>
            <person name="Prichula J."/>
            <person name="Schaufler K."/>
            <person name="Gaca A."/>
            <person name="Sgardioli B."/>
            <person name="Wagenaar J."/>
            <person name="Strong T."/>
        </authorList>
    </citation>
    <scope>NUCLEOTIDE SEQUENCE [LARGE SCALE GENOMIC DNA]</scope>
    <source>
        <strain evidence="1 3">665A</strain>
    </source>
</reference>
<comment type="caution">
    <text evidence="1">The sequence shown here is derived from an EMBL/GenBank/DDBJ whole genome shotgun (WGS) entry which is preliminary data.</text>
</comment>
<sequence length="105" mass="12260">MRNKYPGYCYRCGEYVDAGKGHFERVRGHWRVQHADCAIKYRGTKVYGIGQRPNKRYFDIAYKRCADGIKRSRNIPANDETDAVSKLKERLRDSNIEVVKITETT</sequence>
<evidence type="ECO:0000313" key="3">
    <source>
        <dbReference type="Proteomes" id="UP000664357"/>
    </source>
</evidence>
<protein>
    <submittedName>
        <fullName evidence="1">Uncharacterized protein</fullName>
    </submittedName>
</protein>
<gene>
    <name evidence="1" type="ORF">JZO67_004501</name>
    <name evidence="2" type="ORF">JZO67_004946</name>
</gene>
<dbReference type="EMBL" id="JAFREL020000004">
    <property type="protein sequence ID" value="MEO1772519.1"/>
    <property type="molecule type" value="Genomic_DNA"/>
</dbReference>
<dbReference type="Proteomes" id="UP000664357">
    <property type="component" value="Unassembled WGS sequence"/>
</dbReference>
<name>A0ABV0EV67_9ENTE</name>
<keyword evidence="3" id="KW-1185">Reference proteome</keyword>
<proteinExistence type="predicted"/>
<evidence type="ECO:0000313" key="2">
    <source>
        <dbReference type="EMBL" id="MEO1772963.1"/>
    </source>
</evidence>
<accession>A0ABV0EV67</accession>